<accession>A0AB40AS82</accession>
<dbReference type="Proteomes" id="UP001515500">
    <property type="component" value="Unplaced"/>
</dbReference>
<sequence>MGMRVSSMWYLLLSTTKSMIIEPGFSLHSARQYMVKTTTVKLLLSDRSKGLINVITRVFPSSPHGYYLRHLEANFMKANAKVGKTLQEQHWVIVVKIANDCIAKQFDDAITELLMTSSEAHDWLLHKSDVDYRANYLLKGMCWCKIYSNVADSFNTWIKEVRHLPVTSLVDSIRWDTHICPEIHKRVELVIEDCRFLRVGFSMSDTYEIVDNHNNVVSLPNQKYSCRKWEVHGLPCKYACETIMQIDMIVHSYVADYFTVE</sequence>
<dbReference type="PANTHER" id="PTHR31973">
    <property type="entry name" value="POLYPROTEIN, PUTATIVE-RELATED"/>
    <property type="match status" value="1"/>
</dbReference>
<keyword evidence="1" id="KW-1185">Reference proteome</keyword>
<protein>
    <submittedName>
        <fullName evidence="2">Uncharacterized protein LOC120253733</fullName>
    </submittedName>
</protein>
<reference evidence="2" key="1">
    <citation type="submission" date="2025-08" db="UniProtKB">
        <authorList>
            <consortium name="RefSeq"/>
        </authorList>
    </citation>
    <scope>IDENTIFICATION</scope>
</reference>
<gene>
    <name evidence="2" type="primary">LOC120253733</name>
</gene>
<name>A0AB40AS82_DIOCR</name>
<evidence type="ECO:0000313" key="1">
    <source>
        <dbReference type="Proteomes" id="UP001515500"/>
    </source>
</evidence>
<proteinExistence type="predicted"/>
<dbReference type="RefSeq" id="XP_039117932.1">
    <property type="nucleotide sequence ID" value="XM_039261998.1"/>
</dbReference>
<dbReference type="GeneID" id="120253733"/>
<evidence type="ECO:0000313" key="2">
    <source>
        <dbReference type="RefSeq" id="XP_039117932.1"/>
    </source>
</evidence>
<organism evidence="1 2">
    <name type="scientific">Dioscorea cayennensis subsp. rotundata</name>
    <name type="common">White Guinea yam</name>
    <name type="synonym">Dioscorea rotundata</name>
    <dbReference type="NCBI Taxonomy" id="55577"/>
    <lineage>
        <taxon>Eukaryota</taxon>
        <taxon>Viridiplantae</taxon>
        <taxon>Streptophyta</taxon>
        <taxon>Embryophyta</taxon>
        <taxon>Tracheophyta</taxon>
        <taxon>Spermatophyta</taxon>
        <taxon>Magnoliopsida</taxon>
        <taxon>Liliopsida</taxon>
        <taxon>Dioscoreales</taxon>
        <taxon>Dioscoreaceae</taxon>
        <taxon>Dioscorea</taxon>
    </lineage>
</organism>
<dbReference type="PANTHER" id="PTHR31973:SF187">
    <property type="entry name" value="MUTATOR TRANSPOSASE MUDRA PROTEIN"/>
    <property type="match status" value="1"/>
</dbReference>
<dbReference type="AlphaFoldDB" id="A0AB40AS82"/>